<organism evidence="1 2">
    <name type="scientific">Streptomyces solincola</name>
    <dbReference type="NCBI Taxonomy" id="2100817"/>
    <lineage>
        <taxon>Bacteria</taxon>
        <taxon>Bacillati</taxon>
        <taxon>Actinomycetota</taxon>
        <taxon>Actinomycetes</taxon>
        <taxon>Kitasatosporales</taxon>
        <taxon>Streptomycetaceae</taxon>
        <taxon>Streptomyces</taxon>
    </lineage>
</organism>
<evidence type="ECO:0000313" key="1">
    <source>
        <dbReference type="EMBL" id="PRH76522.1"/>
    </source>
</evidence>
<protein>
    <recommendedName>
        <fullName evidence="3">DUF4034 domain-containing protein</fullName>
    </recommendedName>
</protein>
<dbReference type="AlphaFoldDB" id="A0A2S9PQ49"/>
<sequence>MKRWAGFGFPGARVHQDYADAEIARITEAAEAGDWPAVRDQLAAHPEEADRTWLLNAVAGAAGVERWIPKALAAEPDSALPLLVAGARHVSWGWEARTGATADHVSREQFAAFHERLRVAEDWLYQAAEREPTWASPWYCLQKSGRGLQVGPAVARRRFEAAVRRHPHHLGAHQQQLQQLCAKWSGSHEEMHAFARRSVAEAPGGSWLGKLVAVAHIEHWLSLDDGPDTAYIQRPEVVAELREAAEHSIWHPGFDLGQAWVQVHNAFALAFSLAGDRDSARRCFEATHGIVTPFPWEYVDAGDPAEPYRRYRAAAG</sequence>
<dbReference type="EMBL" id="PVLV01000489">
    <property type="protein sequence ID" value="PRH76522.1"/>
    <property type="molecule type" value="Genomic_DNA"/>
</dbReference>
<evidence type="ECO:0000313" key="2">
    <source>
        <dbReference type="Proteomes" id="UP000239322"/>
    </source>
</evidence>
<reference evidence="1 2" key="1">
    <citation type="submission" date="2018-03" db="EMBL/GenBank/DDBJ databases">
        <title>Novel Streptomyces sp. from soil.</title>
        <authorList>
            <person name="Tan G.Y.A."/>
            <person name="Lee Z.Y."/>
        </authorList>
    </citation>
    <scope>NUCLEOTIDE SEQUENCE [LARGE SCALE GENOMIC DNA]</scope>
    <source>
        <strain evidence="1 2">ST5x</strain>
    </source>
</reference>
<comment type="caution">
    <text evidence="1">The sequence shown here is derived from an EMBL/GenBank/DDBJ whole genome shotgun (WGS) entry which is preliminary data.</text>
</comment>
<gene>
    <name evidence="1" type="ORF">C6N75_25225</name>
</gene>
<dbReference type="Proteomes" id="UP000239322">
    <property type="component" value="Unassembled WGS sequence"/>
</dbReference>
<keyword evidence="2" id="KW-1185">Reference proteome</keyword>
<proteinExistence type="predicted"/>
<dbReference type="OrthoDB" id="7171245at2"/>
<evidence type="ECO:0008006" key="3">
    <source>
        <dbReference type="Google" id="ProtNLM"/>
    </source>
</evidence>
<accession>A0A2S9PQ49</accession>
<name>A0A2S9PQ49_9ACTN</name>